<evidence type="ECO:0000313" key="4">
    <source>
        <dbReference type="EMBL" id="RFA08843.1"/>
    </source>
</evidence>
<gene>
    <name evidence="4" type="ORF">B7R54_06095</name>
</gene>
<dbReference type="Pfam" id="PF01557">
    <property type="entry name" value="FAA_hydrolase"/>
    <property type="match status" value="1"/>
</dbReference>
<dbReference type="GO" id="GO:0044281">
    <property type="term" value="P:small molecule metabolic process"/>
    <property type="evidence" value="ECO:0007669"/>
    <property type="project" value="UniProtKB-ARBA"/>
</dbReference>
<dbReference type="InterPro" id="IPR011234">
    <property type="entry name" value="Fumarylacetoacetase-like_C"/>
</dbReference>
<keyword evidence="2" id="KW-0479">Metal-binding</keyword>
<sequence length="282" mass="29432">MKVAVVNSRTSLIIDGHVVDVAEASGGSLSEAPSEIFSQWSGLTELAARGIDPAGHPEVDPSLFELPQPAPGQAFGIGLNYADHSAESGMELPATPLVFPKFGSSIVGAGAVLGIASETVDWEAELVVVIGVDCFDVAREDAWSVVAGLTVGQDISDRVVQFEGGANPQFGLGKSAPGFGPIGPWLVSVDEFDTDALELDISFTLNGETKQSSNTRHLIFDVPTLISYLSARVLLKAGDIIFTGTPSGVGWGRTPKEYLAPGDLLETTIQGIGTLRTVVAAR</sequence>
<accession>A0A3E0VH37</accession>
<dbReference type="GO" id="GO:0046872">
    <property type="term" value="F:metal ion binding"/>
    <property type="evidence" value="ECO:0007669"/>
    <property type="project" value="UniProtKB-KW"/>
</dbReference>
<reference evidence="4 5" key="1">
    <citation type="submission" date="2017-04" db="EMBL/GenBank/DDBJ databases">
        <title>Comparative genome analysis of Subtercola boreus.</title>
        <authorList>
            <person name="Cho Y.-J."/>
            <person name="Cho A."/>
            <person name="Kim O.-S."/>
            <person name="Lee J.-I."/>
        </authorList>
    </citation>
    <scope>NUCLEOTIDE SEQUENCE [LARGE SCALE GENOMIC DNA]</scope>
    <source>
        <strain evidence="4 5">K300</strain>
    </source>
</reference>
<organism evidence="4 5">
    <name type="scientific">Subtercola boreus</name>
    <dbReference type="NCBI Taxonomy" id="120213"/>
    <lineage>
        <taxon>Bacteria</taxon>
        <taxon>Bacillati</taxon>
        <taxon>Actinomycetota</taxon>
        <taxon>Actinomycetes</taxon>
        <taxon>Micrococcales</taxon>
        <taxon>Microbacteriaceae</taxon>
        <taxon>Subtercola</taxon>
    </lineage>
</organism>
<dbReference type="InterPro" id="IPR051121">
    <property type="entry name" value="FAH"/>
</dbReference>
<dbReference type="SUPFAM" id="SSF56529">
    <property type="entry name" value="FAH"/>
    <property type="match status" value="1"/>
</dbReference>
<keyword evidence="5" id="KW-1185">Reference proteome</keyword>
<evidence type="ECO:0000256" key="1">
    <source>
        <dbReference type="ARBA" id="ARBA00010211"/>
    </source>
</evidence>
<dbReference type="PANTHER" id="PTHR42796">
    <property type="entry name" value="FUMARYLACETOACETATE HYDROLASE DOMAIN-CONTAINING PROTEIN 2A-RELATED"/>
    <property type="match status" value="1"/>
</dbReference>
<proteinExistence type="inferred from homology"/>
<evidence type="ECO:0000313" key="5">
    <source>
        <dbReference type="Proteomes" id="UP000256486"/>
    </source>
</evidence>
<comment type="similarity">
    <text evidence="1">Belongs to the FAH family.</text>
</comment>
<protein>
    <recommendedName>
        <fullName evidence="3">Fumarylacetoacetase-like C-terminal domain-containing protein</fullName>
    </recommendedName>
</protein>
<dbReference type="Proteomes" id="UP000256486">
    <property type="component" value="Unassembled WGS sequence"/>
</dbReference>
<dbReference type="InterPro" id="IPR036663">
    <property type="entry name" value="Fumarylacetoacetase_C_sf"/>
</dbReference>
<dbReference type="AlphaFoldDB" id="A0A3E0VH37"/>
<dbReference type="GO" id="GO:0003824">
    <property type="term" value="F:catalytic activity"/>
    <property type="evidence" value="ECO:0007669"/>
    <property type="project" value="InterPro"/>
</dbReference>
<dbReference type="PANTHER" id="PTHR42796:SF4">
    <property type="entry name" value="FUMARYLACETOACETATE HYDROLASE DOMAIN-CONTAINING PROTEIN 2A"/>
    <property type="match status" value="1"/>
</dbReference>
<name>A0A3E0VH37_9MICO</name>
<dbReference type="OrthoDB" id="9805307at2"/>
<comment type="caution">
    <text evidence="4">The sequence shown here is derived from an EMBL/GenBank/DDBJ whole genome shotgun (WGS) entry which is preliminary data.</text>
</comment>
<dbReference type="Gene3D" id="3.90.850.10">
    <property type="entry name" value="Fumarylacetoacetase-like, C-terminal domain"/>
    <property type="match status" value="1"/>
</dbReference>
<dbReference type="EMBL" id="NBWZ01000001">
    <property type="protein sequence ID" value="RFA08843.1"/>
    <property type="molecule type" value="Genomic_DNA"/>
</dbReference>
<dbReference type="RefSeq" id="WP_116414243.1">
    <property type="nucleotide sequence ID" value="NZ_NBWZ01000001.1"/>
</dbReference>
<evidence type="ECO:0000259" key="3">
    <source>
        <dbReference type="Pfam" id="PF01557"/>
    </source>
</evidence>
<feature type="domain" description="Fumarylacetoacetase-like C-terminal" evidence="3">
    <location>
        <begin position="75"/>
        <end position="279"/>
    </location>
</feature>
<evidence type="ECO:0000256" key="2">
    <source>
        <dbReference type="ARBA" id="ARBA00022723"/>
    </source>
</evidence>